<name>A0A813AWH9_9DINO</name>
<reference evidence="1" key="1">
    <citation type="submission" date="2021-02" db="EMBL/GenBank/DDBJ databases">
        <authorList>
            <person name="Dougan E. K."/>
            <person name="Rhodes N."/>
            <person name="Thang M."/>
            <person name="Chan C."/>
        </authorList>
    </citation>
    <scope>NUCLEOTIDE SEQUENCE</scope>
</reference>
<sequence length="122" mass="13560">MGLMEQQLQDYAWWRSAFNKEKKSPCKEDRGAINGCLGFDLADILEQGRGPGLASSFVEAPEPEEKDQQLSVLCEERRFTLMRDNKPLLVAVPVEGLGFDIFLPKEEGPASDAAAFLLRCSP</sequence>
<evidence type="ECO:0000313" key="1">
    <source>
        <dbReference type="EMBL" id="CAE7881044.1"/>
    </source>
</evidence>
<dbReference type="Proteomes" id="UP000601435">
    <property type="component" value="Unassembled WGS sequence"/>
</dbReference>
<accession>A0A813AWH9</accession>
<feature type="non-terminal residue" evidence="1">
    <location>
        <position position="122"/>
    </location>
</feature>
<dbReference type="OrthoDB" id="8775810at2759"/>
<comment type="caution">
    <text evidence="1">The sequence shown here is derived from an EMBL/GenBank/DDBJ whole genome shotgun (WGS) entry which is preliminary data.</text>
</comment>
<dbReference type="EMBL" id="CAJNJA010063950">
    <property type="protein sequence ID" value="CAE7881044.1"/>
    <property type="molecule type" value="Genomic_DNA"/>
</dbReference>
<dbReference type="AlphaFoldDB" id="A0A813AWH9"/>
<evidence type="ECO:0000313" key="2">
    <source>
        <dbReference type="Proteomes" id="UP000601435"/>
    </source>
</evidence>
<gene>
    <name evidence="1" type="ORF">SNEC2469_LOCUS28932</name>
</gene>
<keyword evidence="2" id="KW-1185">Reference proteome</keyword>
<proteinExistence type="predicted"/>
<protein>
    <submittedName>
        <fullName evidence="1">Uncharacterized protein</fullName>
    </submittedName>
</protein>
<organism evidence="1 2">
    <name type="scientific">Symbiodinium necroappetens</name>
    <dbReference type="NCBI Taxonomy" id="1628268"/>
    <lineage>
        <taxon>Eukaryota</taxon>
        <taxon>Sar</taxon>
        <taxon>Alveolata</taxon>
        <taxon>Dinophyceae</taxon>
        <taxon>Suessiales</taxon>
        <taxon>Symbiodiniaceae</taxon>
        <taxon>Symbiodinium</taxon>
    </lineage>
</organism>